<organism evidence="2 3">
    <name type="scientific">Cochliobolus carbonum (strain 26-R-13)</name>
    <name type="common">Maize leaf spot fungus</name>
    <name type="synonym">Bipolaris zeicola</name>
    <dbReference type="NCBI Taxonomy" id="930089"/>
    <lineage>
        <taxon>Eukaryota</taxon>
        <taxon>Fungi</taxon>
        <taxon>Dikarya</taxon>
        <taxon>Ascomycota</taxon>
        <taxon>Pezizomycotina</taxon>
        <taxon>Dothideomycetes</taxon>
        <taxon>Pleosporomycetidae</taxon>
        <taxon>Pleosporales</taxon>
        <taxon>Pleosporineae</taxon>
        <taxon>Pleosporaceae</taxon>
        <taxon>Bipolaris</taxon>
    </lineage>
</organism>
<reference evidence="2 3" key="1">
    <citation type="journal article" date="2013" name="PLoS Genet.">
        <title>Comparative genome structure, secondary metabolite, and effector coding capacity across Cochliobolus pathogens.</title>
        <authorList>
            <person name="Condon B.J."/>
            <person name="Leng Y."/>
            <person name="Wu D."/>
            <person name="Bushley K.E."/>
            <person name="Ohm R.A."/>
            <person name="Otillar R."/>
            <person name="Martin J."/>
            <person name="Schackwitz W."/>
            <person name="Grimwood J."/>
            <person name="MohdZainudin N."/>
            <person name="Xue C."/>
            <person name="Wang R."/>
            <person name="Manning V.A."/>
            <person name="Dhillon B."/>
            <person name="Tu Z.J."/>
            <person name="Steffenson B.J."/>
            <person name="Salamov A."/>
            <person name="Sun H."/>
            <person name="Lowry S."/>
            <person name="LaButti K."/>
            <person name="Han J."/>
            <person name="Copeland A."/>
            <person name="Lindquist E."/>
            <person name="Barry K."/>
            <person name="Schmutz J."/>
            <person name="Baker S.E."/>
            <person name="Ciuffetti L.M."/>
            <person name="Grigoriev I.V."/>
            <person name="Zhong S."/>
            <person name="Turgeon B.G."/>
        </authorList>
    </citation>
    <scope>NUCLEOTIDE SEQUENCE [LARGE SCALE GENOMIC DNA]</scope>
    <source>
        <strain evidence="2 3">26-R-13</strain>
    </source>
</reference>
<dbReference type="AlphaFoldDB" id="W6Y4B9"/>
<dbReference type="eggNOG" id="ENOG502SZEC">
    <property type="taxonomic scope" value="Eukaryota"/>
</dbReference>
<protein>
    <submittedName>
        <fullName evidence="2">Uncharacterized protein</fullName>
    </submittedName>
</protein>
<accession>W6Y4B9</accession>
<keyword evidence="3" id="KW-1185">Reference proteome</keyword>
<name>W6Y4B9_COCC2</name>
<dbReference type="Proteomes" id="UP000053841">
    <property type="component" value="Unassembled WGS sequence"/>
</dbReference>
<dbReference type="EMBL" id="KI964725">
    <property type="protein sequence ID" value="EUC29884.1"/>
    <property type="molecule type" value="Genomic_DNA"/>
</dbReference>
<dbReference type="HOGENOM" id="CLU_1834973_0_0_1"/>
<proteinExistence type="predicted"/>
<dbReference type="GeneID" id="19143193"/>
<feature type="non-terminal residue" evidence="2">
    <location>
        <position position="1"/>
    </location>
</feature>
<dbReference type="OrthoDB" id="4828117at2759"/>
<evidence type="ECO:0000313" key="2">
    <source>
        <dbReference type="EMBL" id="EUC29884.1"/>
    </source>
</evidence>
<sequence>QHTVFVAAMPTNWNDIKVIEGVLVAYLAANDNKIDLKEVARLYGNGMTYDALESHSRVWKRQARDLKAAAMDNTLPTPKKPPDKVQAGRVNKNKSVGSGKVKTEDLSDTIHVMVNSGDEIECV</sequence>
<evidence type="ECO:0000256" key="1">
    <source>
        <dbReference type="SAM" id="MobiDB-lite"/>
    </source>
</evidence>
<feature type="region of interest" description="Disordered" evidence="1">
    <location>
        <begin position="69"/>
        <end position="102"/>
    </location>
</feature>
<gene>
    <name evidence="2" type="ORF">COCCADRAFT_105379</name>
</gene>
<evidence type="ECO:0000313" key="3">
    <source>
        <dbReference type="Proteomes" id="UP000053841"/>
    </source>
</evidence>
<dbReference type="KEGG" id="bze:COCCADRAFT_105379"/>
<dbReference type="RefSeq" id="XP_007715818.1">
    <property type="nucleotide sequence ID" value="XM_007717628.1"/>
</dbReference>